<dbReference type="Proteomes" id="UP001374803">
    <property type="component" value="Chromosome"/>
</dbReference>
<dbReference type="EMBL" id="CP089983">
    <property type="protein sequence ID" value="WXB03196.1"/>
    <property type="molecule type" value="Genomic_DNA"/>
</dbReference>
<name>A0ABZ2L047_9BACT</name>
<dbReference type="Pfam" id="PF24102">
    <property type="entry name" value="FLAD1_M"/>
    <property type="match status" value="1"/>
</dbReference>
<evidence type="ECO:0000313" key="2">
    <source>
        <dbReference type="EMBL" id="WXB03196.1"/>
    </source>
</evidence>
<evidence type="ECO:0000259" key="1">
    <source>
        <dbReference type="SMART" id="SM00852"/>
    </source>
</evidence>
<dbReference type="InterPro" id="IPR001453">
    <property type="entry name" value="MoaB/Mog_dom"/>
</dbReference>
<sequence length="245" mass="27342">MQPAKTAAVLIIGNELLSGKVEEANLPFLARALRDLGIQLRRVVMVLDDIETIAREVSELSASHDWLFTSGGVGPTHDDVTVDAVAKAFGVAVVTSPEMRTMLLEHYKERCTEGHLRMALIPDGATLETTEAIRWPTIRFKNTWLMPGVPEVFRMKIPVLVEKLGQEVPFISTAVYTKMEEGDLKPLLDDVVAAFPEVDVGSYPKWFDPSYKTKVTFDGRDRAQVFAARDRFVSTLPETEPQRVD</sequence>
<feature type="domain" description="MoaB/Mog" evidence="1">
    <location>
        <begin position="8"/>
        <end position="167"/>
    </location>
</feature>
<dbReference type="Pfam" id="PF00994">
    <property type="entry name" value="MoCF_biosynth"/>
    <property type="match status" value="1"/>
</dbReference>
<evidence type="ECO:0000313" key="3">
    <source>
        <dbReference type="Proteomes" id="UP001374803"/>
    </source>
</evidence>
<dbReference type="Gene3D" id="3.40.980.10">
    <property type="entry name" value="MoaB/Mog-like domain"/>
    <property type="match status" value="1"/>
</dbReference>
<proteinExistence type="predicted"/>
<dbReference type="SMART" id="SM00852">
    <property type="entry name" value="MoCF_biosynth"/>
    <property type="match status" value="1"/>
</dbReference>
<dbReference type="RefSeq" id="WP_394832823.1">
    <property type="nucleotide sequence ID" value="NZ_CP089929.1"/>
</dbReference>
<dbReference type="PANTHER" id="PTHR13939">
    <property type="entry name" value="NICOTINAMIDE-NUCLEOTIDE AMIDOHYDROLASE PNCC"/>
    <property type="match status" value="1"/>
</dbReference>
<keyword evidence="3" id="KW-1185">Reference proteome</keyword>
<dbReference type="SUPFAM" id="SSF53218">
    <property type="entry name" value="Molybdenum cofactor biosynthesis proteins"/>
    <property type="match status" value="1"/>
</dbReference>
<organism evidence="2 3">
    <name type="scientific">Pendulispora rubella</name>
    <dbReference type="NCBI Taxonomy" id="2741070"/>
    <lineage>
        <taxon>Bacteria</taxon>
        <taxon>Pseudomonadati</taxon>
        <taxon>Myxococcota</taxon>
        <taxon>Myxococcia</taxon>
        <taxon>Myxococcales</taxon>
        <taxon>Sorangiineae</taxon>
        <taxon>Pendulisporaceae</taxon>
        <taxon>Pendulispora</taxon>
    </lineage>
</organism>
<dbReference type="InterPro" id="IPR050101">
    <property type="entry name" value="CinA"/>
</dbReference>
<dbReference type="InterPro" id="IPR056596">
    <property type="entry name" value="FLAD1_M"/>
</dbReference>
<reference evidence="2" key="1">
    <citation type="submission" date="2021-12" db="EMBL/GenBank/DDBJ databases">
        <title>Discovery of the Pendulisporaceae a myxobacterial family with distinct sporulation behavior and unique specialized metabolism.</title>
        <authorList>
            <person name="Garcia R."/>
            <person name="Popoff A."/>
            <person name="Bader C.D."/>
            <person name="Loehr J."/>
            <person name="Walesch S."/>
            <person name="Walt C."/>
            <person name="Boldt J."/>
            <person name="Bunk B."/>
            <person name="Haeckl F.J.F.P.J."/>
            <person name="Gunesch A.P."/>
            <person name="Birkelbach J."/>
            <person name="Nuebel U."/>
            <person name="Pietschmann T."/>
            <person name="Bach T."/>
            <person name="Mueller R."/>
        </authorList>
    </citation>
    <scope>NUCLEOTIDE SEQUENCE</scope>
    <source>
        <strain evidence="2">MSr11367</strain>
    </source>
</reference>
<dbReference type="PANTHER" id="PTHR13939:SF0">
    <property type="entry name" value="NMN AMIDOHYDROLASE-LIKE PROTEIN YFAY"/>
    <property type="match status" value="1"/>
</dbReference>
<dbReference type="CDD" id="cd00885">
    <property type="entry name" value="cinA"/>
    <property type="match status" value="1"/>
</dbReference>
<accession>A0ABZ2L047</accession>
<protein>
    <submittedName>
        <fullName evidence="2">Competence/damage-inducible protein A</fullName>
    </submittedName>
</protein>
<dbReference type="InterPro" id="IPR036425">
    <property type="entry name" value="MoaB/Mog-like_dom_sf"/>
</dbReference>
<gene>
    <name evidence="2" type="ORF">LVJ94_40615</name>
</gene>